<dbReference type="GO" id="GO:0005085">
    <property type="term" value="F:guanyl-nucleotide exchange factor activity"/>
    <property type="evidence" value="ECO:0007669"/>
    <property type="project" value="TreeGrafter"/>
</dbReference>
<organism evidence="5 7">
    <name type="scientific">Verticillium longisporum</name>
    <name type="common">Verticillium dahliae var. longisporum</name>
    <dbReference type="NCBI Taxonomy" id="100787"/>
    <lineage>
        <taxon>Eukaryota</taxon>
        <taxon>Fungi</taxon>
        <taxon>Dikarya</taxon>
        <taxon>Ascomycota</taxon>
        <taxon>Pezizomycotina</taxon>
        <taxon>Sordariomycetes</taxon>
        <taxon>Hypocreomycetidae</taxon>
        <taxon>Glomerellales</taxon>
        <taxon>Plectosphaerellaceae</taxon>
        <taxon>Verticillium</taxon>
    </lineage>
</organism>
<dbReference type="EMBL" id="CVQH01022306">
    <property type="protein sequence ID" value="CRK32833.1"/>
    <property type="molecule type" value="Genomic_DNA"/>
</dbReference>
<keyword evidence="2" id="KW-0677">Repeat</keyword>
<evidence type="ECO:0000256" key="1">
    <source>
        <dbReference type="ARBA" id="ARBA00022658"/>
    </source>
</evidence>
<accession>A0A0G4MEY0</accession>
<keyword evidence="7" id="KW-1185">Reference proteome</keyword>
<evidence type="ECO:0000313" key="7">
    <source>
        <dbReference type="Proteomes" id="UP000044602"/>
    </source>
</evidence>
<dbReference type="EMBL" id="CVQI01036640">
    <property type="protein sequence ID" value="CRK47508.1"/>
    <property type="molecule type" value="Genomic_DNA"/>
</dbReference>
<evidence type="ECO:0000256" key="2">
    <source>
        <dbReference type="ARBA" id="ARBA00022737"/>
    </source>
</evidence>
<dbReference type="PANTHER" id="PTHR45982">
    <property type="entry name" value="REGULATOR OF CHROMOSOME CONDENSATION"/>
    <property type="match status" value="1"/>
</dbReference>
<evidence type="ECO:0000313" key="6">
    <source>
        <dbReference type="EMBL" id="CRK47508.1"/>
    </source>
</evidence>
<dbReference type="PROSITE" id="PS00626">
    <property type="entry name" value="RCC1_2"/>
    <property type="match status" value="1"/>
</dbReference>
<dbReference type="GO" id="GO:0005737">
    <property type="term" value="C:cytoplasm"/>
    <property type="evidence" value="ECO:0007669"/>
    <property type="project" value="TreeGrafter"/>
</dbReference>
<dbReference type="AlphaFoldDB" id="A0A0G4MEY0"/>
<dbReference type="PRINTS" id="PR00633">
    <property type="entry name" value="RCCNDNSATION"/>
</dbReference>
<dbReference type="Proteomes" id="UP000045706">
    <property type="component" value="Unassembled WGS sequence"/>
</dbReference>
<evidence type="ECO:0000313" key="8">
    <source>
        <dbReference type="Proteomes" id="UP000045706"/>
    </source>
</evidence>
<dbReference type="InterPro" id="IPR009091">
    <property type="entry name" value="RCC1/BLIP-II"/>
</dbReference>
<dbReference type="PROSITE" id="PS50012">
    <property type="entry name" value="RCC1_3"/>
    <property type="match status" value="3"/>
</dbReference>
<dbReference type="Gene3D" id="2.130.10.30">
    <property type="entry name" value="Regulator of chromosome condensation 1/beta-lactamase-inhibitor protein II"/>
    <property type="match status" value="2"/>
</dbReference>
<dbReference type="InterPro" id="IPR058923">
    <property type="entry name" value="RCC1-like_dom"/>
</dbReference>
<dbReference type="SUPFAM" id="SSF50985">
    <property type="entry name" value="RCC1/BLIP-II"/>
    <property type="match status" value="1"/>
</dbReference>
<gene>
    <name evidence="5" type="ORF">BN1708_016159</name>
    <name evidence="6" type="ORF">BN1723_016760</name>
</gene>
<name>A0A0G4MEY0_VERLO</name>
<feature type="repeat" description="RCC1" evidence="3">
    <location>
        <begin position="217"/>
        <end position="266"/>
    </location>
</feature>
<evidence type="ECO:0000313" key="5">
    <source>
        <dbReference type="EMBL" id="CRK32833.1"/>
    </source>
</evidence>
<proteinExistence type="predicted"/>
<dbReference type="PANTHER" id="PTHR45982:SF5">
    <property type="entry name" value="RCC DOMAIN-CONTAINING PROTEIN ATS1"/>
    <property type="match status" value="1"/>
</dbReference>
<protein>
    <recommendedName>
        <fullName evidence="4">RCC1-like domain-containing protein</fullName>
    </recommendedName>
</protein>
<keyword evidence="1" id="KW-0344">Guanine-nucleotide releasing factor</keyword>
<evidence type="ECO:0000259" key="4">
    <source>
        <dbReference type="Pfam" id="PF25390"/>
    </source>
</evidence>
<dbReference type="STRING" id="100787.A0A0G4MEY0"/>
<dbReference type="Proteomes" id="UP000044602">
    <property type="component" value="Unassembled WGS sequence"/>
</dbReference>
<dbReference type="Pfam" id="PF25390">
    <property type="entry name" value="WD40_RLD"/>
    <property type="match status" value="1"/>
</dbReference>
<dbReference type="InterPro" id="IPR000408">
    <property type="entry name" value="Reg_chr_condens"/>
</dbReference>
<sequence>MSNPVYQHDETSPATCHQQWHEGKPVLLTKRKTTSSIQGTMSVLFAIGSNGSGQLGLAHKEDVSVPKQVLFHPDQPSSPITRIAAGGNHTLLLTGDGHLYWSGDPTPGACGLTVEATATEPVFQPVRLSKDGPSTGVRDVALVTATWEASFVARRDADGKVTQLWSFGSGAKGELGQGELLVRSPSGTLFKEFPPAGTEIVDLAACMGHVVAVLSNGDAYGWGNGRKGQTGNPEGVLHQPRRIEGLDFKVTRAVCGREFTCLFGDNETGRLAVLGSDKWNTRSSAPSSVLGWKDVGASWGGIYVLKQDGTLLCWGRDDHGQLAPPNLPKLARVAIGSEHVVAMSEEGDVLAWGWGEHGNCGPQVENNDVKGRWNVIASSRFIPPGSQITGIGAGCATSWVDITTG</sequence>
<feature type="repeat" description="RCC1" evidence="3">
    <location>
        <begin position="309"/>
        <end position="346"/>
    </location>
</feature>
<evidence type="ECO:0000256" key="3">
    <source>
        <dbReference type="PROSITE-ProRule" id="PRU00235"/>
    </source>
</evidence>
<feature type="domain" description="RCC1-like" evidence="4">
    <location>
        <begin position="44"/>
        <end position="397"/>
    </location>
</feature>
<feature type="repeat" description="RCC1" evidence="3">
    <location>
        <begin position="42"/>
        <end position="96"/>
    </location>
</feature>
<reference evidence="7 8" key="1">
    <citation type="submission" date="2015-05" db="EMBL/GenBank/DDBJ databases">
        <authorList>
            <person name="Fogelqvist Johan"/>
        </authorList>
    </citation>
    <scope>NUCLEOTIDE SEQUENCE [LARGE SCALE GENOMIC DNA]</scope>
    <source>
        <strain evidence="5">VL1</strain>
        <strain evidence="6">VL2</strain>
    </source>
</reference>
<dbReference type="InterPro" id="IPR051553">
    <property type="entry name" value="Ran_GTPase-activating"/>
</dbReference>